<keyword evidence="1" id="KW-1133">Transmembrane helix</keyword>
<keyword evidence="1" id="KW-0812">Transmembrane</keyword>
<organism evidence="3 4">
    <name type="scientific">Aspergillus leporis</name>
    <dbReference type="NCBI Taxonomy" id="41062"/>
    <lineage>
        <taxon>Eukaryota</taxon>
        <taxon>Fungi</taxon>
        <taxon>Dikarya</taxon>
        <taxon>Ascomycota</taxon>
        <taxon>Pezizomycotina</taxon>
        <taxon>Eurotiomycetes</taxon>
        <taxon>Eurotiomycetidae</taxon>
        <taxon>Eurotiales</taxon>
        <taxon>Aspergillaceae</taxon>
        <taxon>Aspergillus</taxon>
        <taxon>Aspergillus subgen. Circumdati</taxon>
    </lineage>
</organism>
<dbReference type="OrthoDB" id="655030at2759"/>
<evidence type="ECO:0000313" key="4">
    <source>
        <dbReference type="Proteomes" id="UP000326565"/>
    </source>
</evidence>
<dbReference type="Gene3D" id="3.30.9.60">
    <property type="match status" value="1"/>
</dbReference>
<dbReference type="Proteomes" id="UP000326565">
    <property type="component" value="Unassembled WGS sequence"/>
</dbReference>
<accession>A0A5N5XFD2</accession>
<dbReference type="AlphaFoldDB" id="A0A5N5XFD2"/>
<dbReference type="SUPFAM" id="SSF54373">
    <property type="entry name" value="FAD-linked reductases, C-terminal domain"/>
    <property type="match status" value="1"/>
</dbReference>
<sequence>MEQDPSKDRHSHESGVSIGPRVVALLKRYDATGRPAAIPARFLSAAWRTRLRVVNTVWNHNMSNWGCLYLILRANFDGLKSEAVPEPPAPKPTDGNVEYMPGKRATGLHYEREKGIVRVHYLDVVTGEEGSVSAEMVIAADGVHSTVRRILKVPTREEYAGYIAWRGTVPERLLSQATVEYFTDRLNFTLLKGTYFIKTRKRLINWVWYYVVPTGSPEMTTIFTDINGKHHKNTVPQGLVNPTVWAKQVERYLPQMTSPLAEVVSLTPQPFVTKVGDIEATACSFYDGRLVLVGDAFAGFRSHLGKASEQAARHCLQMGRVWSGEITQEQRDREAVLYAKRLLLLNRMIGLTGLGFIWAVCKTGLGYIWLMVKYKLGG</sequence>
<protein>
    <recommendedName>
        <fullName evidence="2">2,6-dihydroxypyridine 3-monooxygenase substrate binding domain-containing protein</fullName>
    </recommendedName>
</protein>
<evidence type="ECO:0000259" key="2">
    <source>
        <dbReference type="Pfam" id="PF22607"/>
    </source>
</evidence>
<dbReference type="EMBL" id="ML732150">
    <property type="protein sequence ID" value="KAB8079443.1"/>
    <property type="molecule type" value="Genomic_DNA"/>
</dbReference>
<proteinExistence type="predicted"/>
<dbReference type="PANTHER" id="PTHR47469:SF2">
    <property type="entry name" value="OS06G0597600 PROTEIN"/>
    <property type="match status" value="1"/>
</dbReference>
<dbReference type="InterPro" id="IPR036188">
    <property type="entry name" value="FAD/NAD-bd_sf"/>
</dbReference>
<keyword evidence="4" id="KW-1185">Reference proteome</keyword>
<dbReference type="InterPro" id="IPR053212">
    <property type="entry name" value="DHP_3-monooxygenase"/>
</dbReference>
<name>A0A5N5XFD2_9EURO</name>
<evidence type="ECO:0000313" key="3">
    <source>
        <dbReference type="EMBL" id="KAB8079443.1"/>
    </source>
</evidence>
<dbReference type="SUPFAM" id="SSF51905">
    <property type="entry name" value="FAD/NAD(P)-binding domain"/>
    <property type="match status" value="1"/>
</dbReference>
<feature type="domain" description="2,6-dihydroxypyridine 3-monooxygenase substrate binding" evidence="2">
    <location>
        <begin position="159"/>
        <end position="277"/>
    </location>
</feature>
<gene>
    <name evidence="3" type="ORF">BDV29DRAFT_198756</name>
</gene>
<evidence type="ECO:0000256" key="1">
    <source>
        <dbReference type="SAM" id="Phobius"/>
    </source>
</evidence>
<keyword evidence="1" id="KW-0472">Membrane</keyword>
<feature type="transmembrane region" description="Helical" evidence="1">
    <location>
        <begin position="348"/>
        <end position="370"/>
    </location>
</feature>
<dbReference type="Pfam" id="PF22607">
    <property type="entry name" value="FAD_binding-like"/>
    <property type="match status" value="1"/>
</dbReference>
<reference evidence="3 4" key="1">
    <citation type="submission" date="2019-04" db="EMBL/GenBank/DDBJ databases">
        <title>Friends and foes A comparative genomics study of 23 Aspergillus species from section Flavi.</title>
        <authorList>
            <consortium name="DOE Joint Genome Institute"/>
            <person name="Kjaerbolling I."/>
            <person name="Vesth T."/>
            <person name="Frisvad J.C."/>
            <person name="Nybo J.L."/>
            <person name="Theobald S."/>
            <person name="Kildgaard S."/>
            <person name="Isbrandt T."/>
            <person name="Kuo A."/>
            <person name="Sato A."/>
            <person name="Lyhne E.K."/>
            <person name="Kogle M.E."/>
            <person name="Wiebenga A."/>
            <person name="Kun R.S."/>
            <person name="Lubbers R.J."/>
            <person name="Makela M.R."/>
            <person name="Barry K."/>
            <person name="Chovatia M."/>
            <person name="Clum A."/>
            <person name="Daum C."/>
            <person name="Haridas S."/>
            <person name="He G."/>
            <person name="LaButti K."/>
            <person name="Lipzen A."/>
            <person name="Mondo S."/>
            <person name="Riley R."/>
            <person name="Salamov A."/>
            <person name="Simmons B.A."/>
            <person name="Magnuson J.K."/>
            <person name="Henrissat B."/>
            <person name="Mortensen U.H."/>
            <person name="Larsen T.O."/>
            <person name="Devries R.P."/>
            <person name="Grigoriev I.V."/>
            <person name="Machida M."/>
            <person name="Baker S.E."/>
            <person name="Andersen M.R."/>
        </authorList>
    </citation>
    <scope>NUCLEOTIDE SEQUENCE [LARGE SCALE GENOMIC DNA]</scope>
    <source>
        <strain evidence="3 4">CBS 151.66</strain>
    </source>
</reference>
<dbReference type="InterPro" id="IPR054707">
    <property type="entry name" value="DhpH_subs-bd"/>
</dbReference>
<dbReference type="PANTHER" id="PTHR47469">
    <property type="entry name" value="MONOOXYGENASE-LIKE"/>
    <property type="match status" value="1"/>
</dbReference>